<dbReference type="Proteomes" id="UP000637632">
    <property type="component" value="Unassembled WGS sequence"/>
</dbReference>
<evidence type="ECO:0000313" key="2">
    <source>
        <dbReference type="Proteomes" id="UP000637632"/>
    </source>
</evidence>
<protein>
    <recommendedName>
        <fullName evidence="3">XRE family transcriptional regulator</fullName>
    </recommendedName>
</protein>
<proteinExistence type="predicted"/>
<evidence type="ECO:0000313" key="1">
    <source>
        <dbReference type="EMBL" id="MBC3813078.1"/>
    </source>
</evidence>
<organism evidence="1 2">
    <name type="scientific">Undibacterium aquatile</name>
    <dbReference type="NCBI Taxonomy" id="1537398"/>
    <lineage>
        <taxon>Bacteria</taxon>
        <taxon>Pseudomonadati</taxon>
        <taxon>Pseudomonadota</taxon>
        <taxon>Betaproteobacteria</taxon>
        <taxon>Burkholderiales</taxon>
        <taxon>Oxalobacteraceae</taxon>
        <taxon>Undibacterium</taxon>
    </lineage>
</organism>
<dbReference type="EMBL" id="JACOFT010000007">
    <property type="protein sequence ID" value="MBC3813078.1"/>
    <property type="molecule type" value="Genomic_DNA"/>
</dbReference>
<accession>A0ABR6XJK5</accession>
<name>A0ABR6XJK5_9BURK</name>
<comment type="caution">
    <text evidence="1">The sequence shown here is derived from an EMBL/GenBank/DDBJ whole genome shotgun (WGS) entry which is preliminary data.</text>
</comment>
<keyword evidence="2" id="KW-1185">Reference proteome</keyword>
<evidence type="ECO:0008006" key="3">
    <source>
        <dbReference type="Google" id="ProtNLM"/>
    </source>
</evidence>
<sequence length="164" mass="18495">MNTKKRRNWNALQASNLRQALEWCKEYARSRHNRSIERIAELMGLADHWSLYKWLENGRMPAVLIRSYEAACGIDYVTRWLAASSGKMLITIPSGRQLQDADVIGLHSGFASALELLTQFYAGKADVAATSEALTNHLQQVAFHHANVQKHGAPEFNFGEESHD</sequence>
<reference evidence="1 2" key="1">
    <citation type="submission" date="2020-08" db="EMBL/GenBank/DDBJ databases">
        <title>Novel species isolated from subtropical streams in China.</title>
        <authorList>
            <person name="Lu H."/>
        </authorList>
    </citation>
    <scope>NUCLEOTIDE SEQUENCE [LARGE SCALE GENOMIC DNA]</scope>
    <source>
        <strain evidence="1 2">CCTCC AB 2015119</strain>
    </source>
</reference>
<gene>
    <name evidence="1" type="ORF">H8K26_16675</name>
</gene>